<dbReference type="Proteomes" id="UP001432166">
    <property type="component" value="Chromosome"/>
</dbReference>
<evidence type="ECO:0000256" key="1">
    <source>
        <dbReference type="SAM" id="Phobius"/>
    </source>
</evidence>
<evidence type="ECO:0000313" key="2">
    <source>
        <dbReference type="EMBL" id="WTP53712.1"/>
    </source>
</evidence>
<keyword evidence="3" id="KW-1185">Reference proteome</keyword>
<keyword evidence="1" id="KW-0472">Membrane</keyword>
<dbReference type="EMBL" id="CP108133">
    <property type="protein sequence ID" value="WTP53712.1"/>
    <property type="molecule type" value="Genomic_DNA"/>
</dbReference>
<dbReference type="RefSeq" id="WP_328940240.1">
    <property type="nucleotide sequence ID" value="NZ_CP108133.1"/>
</dbReference>
<accession>A0ABZ1JQW4</accession>
<gene>
    <name evidence="2" type="ORF">OG288_38570</name>
</gene>
<organism evidence="2 3">
    <name type="scientific">Streptomyces tauricus</name>
    <dbReference type="NCBI Taxonomy" id="68274"/>
    <lineage>
        <taxon>Bacteria</taxon>
        <taxon>Bacillati</taxon>
        <taxon>Actinomycetota</taxon>
        <taxon>Actinomycetes</taxon>
        <taxon>Kitasatosporales</taxon>
        <taxon>Streptomycetaceae</taxon>
        <taxon>Streptomyces</taxon>
        <taxon>Streptomyces aurantiacus group</taxon>
    </lineage>
</organism>
<keyword evidence="1" id="KW-0812">Transmembrane</keyword>
<protein>
    <submittedName>
        <fullName evidence="2">Uncharacterized protein</fullName>
    </submittedName>
</protein>
<reference evidence="2" key="1">
    <citation type="submission" date="2022-10" db="EMBL/GenBank/DDBJ databases">
        <title>The complete genomes of actinobacterial strains from the NBC collection.</title>
        <authorList>
            <person name="Joergensen T.S."/>
            <person name="Alvarez Arevalo M."/>
            <person name="Sterndorff E.B."/>
            <person name="Faurdal D."/>
            <person name="Vuksanovic O."/>
            <person name="Mourched A.-S."/>
            <person name="Charusanti P."/>
            <person name="Shaw S."/>
            <person name="Blin K."/>
            <person name="Weber T."/>
        </authorList>
    </citation>
    <scope>NUCLEOTIDE SEQUENCE</scope>
    <source>
        <strain evidence="2">NBC_00189</strain>
    </source>
</reference>
<name>A0ABZ1JQW4_9ACTN</name>
<feature type="transmembrane region" description="Helical" evidence="1">
    <location>
        <begin position="34"/>
        <end position="51"/>
    </location>
</feature>
<proteinExistence type="predicted"/>
<sequence>MRTALWILLAVLLTYVTGAALHNAARSGDRETLVGNVLLSWCVGWYAVSSWRRAYGAMRRRAPWARAGAAGARASLGIAKSGSTTAQD</sequence>
<evidence type="ECO:0000313" key="3">
    <source>
        <dbReference type="Proteomes" id="UP001432166"/>
    </source>
</evidence>
<keyword evidence="1" id="KW-1133">Transmembrane helix</keyword>